<gene>
    <name evidence="1" type="ORF">ElyMa_006643200</name>
</gene>
<protein>
    <submittedName>
        <fullName evidence="1">Uncharacterized protein</fullName>
    </submittedName>
</protein>
<dbReference type="AlphaFoldDB" id="A0AAV4IEJ0"/>
<comment type="caution">
    <text evidence="1">The sequence shown here is derived from an EMBL/GenBank/DDBJ whole genome shotgun (WGS) entry which is preliminary data.</text>
</comment>
<accession>A0AAV4IEJ0</accession>
<proteinExistence type="predicted"/>
<dbReference type="Proteomes" id="UP000762676">
    <property type="component" value="Unassembled WGS sequence"/>
</dbReference>
<evidence type="ECO:0000313" key="1">
    <source>
        <dbReference type="EMBL" id="GFS10306.1"/>
    </source>
</evidence>
<keyword evidence="2" id="KW-1185">Reference proteome</keyword>
<reference evidence="1 2" key="1">
    <citation type="journal article" date="2021" name="Elife">
        <title>Chloroplast acquisition without the gene transfer in kleptoplastic sea slugs, Plakobranchus ocellatus.</title>
        <authorList>
            <person name="Maeda T."/>
            <person name="Takahashi S."/>
            <person name="Yoshida T."/>
            <person name="Shimamura S."/>
            <person name="Takaki Y."/>
            <person name="Nagai Y."/>
            <person name="Toyoda A."/>
            <person name="Suzuki Y."/>
            <person name="Arimoto A."/>
            <person name="Ishii H."/>
            <person name="Satoh N."/>
            <person name="Nishiyama T."/>
            <person name="Hasebe M."/>
            <person name="Maruyama T."/>
            <person name="Minagawa J."/>
            <person name="Obokata J."/>
            <person name="Shigenobu S."/>
        </authorList>
    </citation>
    <scope>NUCLEOTIDE SEQUENCE [LARGE SCALE GENOMIC DNA]</scope>
</reference>
<sequence>MSLTVDFLSERPLNCFSYSTTSRHATNIQLSSAVPSLNLITNPLNSANTALSISKQYPQTQTASGQSRHWTFPWREHYERAGMRRVLLHGHGHKRLVSLLVA</sequence>
<evidence type="ECO:0000313" key="2">
    <source>
        <dbReference type="Proteomes" id="UP000762676"/>
    </source>
</evidence>
<name>A0AAV4IEJ0_9GAST</name>
<organism evidence="1 2">
    <name type="scientific">Elysia marginata</name>
    <dbReference type="NCBI Taxonomy" id="1093978"/>
    <lineage>
        <taxon>Eukaryota</taxon>
        <taxon>Metazoa</taxon>
        <taxon>Spiralia</taxon>
        <taxon>Lophotrochozoa</taxon>
        <taxon>Mollusca</taxon>
        <taxon>Gastropoda</taxon>
        <taxon>Heterobranchia</taxon>
        <taxon>Euthyneura</taxon>
        <taxon>Panpulmonata</taxon>
        <taxon>Sacoglossa</taxon>
        <taxon>Placobranchoidea</taxon>
        <taxon>Plakobranchidae</taxon>
        <taxon>Elysia</taxon>
    </lineage>
</organism>
<dbReference type="EMBL" id="BMAT01013326">
    <property type="protein sequence ID" value="GFS10306.1"/>
    <property type="molecule type" value="Genomic_DNA"/>
</dbReference>